<comment type="caution">
    <text evidence="2">The sequence shown here is derived from an EMBL/GenBank/DDBJ whole genome shotgun (WGS) entry which is preliminary data.</text>
</comment>
<proteinExistence type="predicted"/>
<reference evidence="2 3" key="1">
    <citation type="journal article" date="2018" name="Front. Plant Sci.">
        <title>Red Clover (Trifolium pratense) and Zigzag Clover (T. medium) - A Picture of Genomic Similarities and Differences.</title>
        <authorList>
            <person name="Dluhosova J."/>
            <person name="Istvanek J."/>
            <person name="Nedelnik J."/>
            <person name="Repkova J."/>
        </authorList>
    </citation>
    <scope>NUCLEOTIDE SEQUENCE [LARGE SCALE GENOMIC DNA]</scope>
    <source>
        <strain evidence="3">cv. 10/8</strain>
        <tissue evidence="2">Leaf</tissue>
    </source>
</reference>
<name>A0A392TVT8_9FABA</name>
<organism evidence="2 3">
    <name type="scientific">Trifolium medium</name>
    <dbReference type="NCBI Taxonomy" id="97028"/>
    <lineage>
        <taxon>Eukaryota</taxon>
        <taxon>Viridiplantae</taxon>
        <taxon>Streptophyta</taxon>
        <taxon>Embryophyta</taxon>
        <taxon>Tracheophyta</taxon>
        <taxon>Spermatophyta</taxon>
        <taxon>Magnoliopsida</taxon>
        <taxon>eudicotyledons</taxon>
        <taxon>Gunneridae</taxon>
        <taxon>Pentapetalae</taxon>
        <taxon>rosids</taxon>
        <taxon>fabids</taxon>
        <taxon>Fabales</taxon>
        <taxon>Fabaceae</taxon>
        <taxon>Papilionoideae</taxon>
        <taxon>50 kb inversion clade</taxon>
        <taxon>NPAAA clade</taxon>
        <taxon>Hologalegina</taxon>
        <taxon>IRL clade</taxon>
        <taxon>Trifolieae</taxon>
        <taxon>Trifolium</taxon>
    </lineage>
</organism>
<dbReference type="Proteomes" id="UP000265520">
    <property type="component" value="Unassembled WGS sequence"/>
</dbReference>
<feature type="non-terminal residue" evidence="2">
    <location>
        <position position="58"/>
    </location>
</feature>
<evidence type="ECO:0000313" key="2">
    <source>
        <dbReference type="EMBL" id="MCI64226.1"/>
    </source>
</evidence>
<feature type="region of interest" description="Disordered" evidence="1">
    <location>
        <begin position="1"/>
        <end position="58"/>
    </location>
</feature>
<protein>
    <submittedName>
        <fullName evidence="2">Uncharacterized protein</fullName>
    </submittedName>
</protein>
<accession>A0A392TVT8</accession>
<sequence length="58" mass="6701">MEQIRQLILEQPVRHHRRQGRPMGRVAYDDEVEDWSDGSAGSQGTRFRPRRGEGGSDH</sequence>
<dbReference type="AlphaFoldDB" id="A0A392TVT8"/>
<dbReference type="EMBL" id="LXQA010651397">
    <property type="protein sequence ID" value="MCI64226.1"/>
    <property type="molecule type" value="Genomic_DNA"/>
</dbReference>
<evidence type="ECO:0000313" key="3">
    <source>
        <dbReference type="Proteomes" id="UP000265520"/>
    </source>
</evidence>
<evidence type="ECO:0000256" key="1">
    <source>
        <dbReference type="SAM" id="MobiDB-lite"/>
    </source>
</evidence>
<keyword evidence="3" id="KW-1185">Reference proteome</keyword>